<reference evidence="2 3" key="1">
    <citation type="submission" date="2019-04" db="EMBL/GenBank/DDBJ databases">
        <authorList>
            <person name="Yang Y."/>
            <person name="Wei D."/>
        </authorList>
    </citation>
    <scope>NUCLEOTIDE SEQUENCE [LARGE SCALE GENOMIC DNA]</scope>
    <source>
        <strain evidence="2 3">L-1-4w-11</strain>
    </source>
</reference>
<feature type="transmembrane region" description="Helical" evidence="1">
    <location>
        <begin position="56"/>
        <end position="76"/>
    </location>
</feature>
<comment type="caution">
    <text evidence="2">The sequence shown here is derived from an EMBL/GenBank/DDBJ whole genome shotgun (WGS) entry which is preliminary data.</text>
</comment>
<name>A0A4U1L1I2_9SPHN</name>
<accession>A0A4U1L1I2</accession>
<dbReference type="RefSeq" id="WP_136942650.1">
    <property type="nucleotide sequence ID" value="NZ_SWKR01000002.1"/>
</dbReference>
<organism evidence="2 3">
    <name type="scientific">Sphingomonas baiyangensis</name>
    <dbReference type="NCBI Taxonomy" id="2572576"/>
    <lineage>
        <taxon>Bacteria</taxon>
        <taxon>Pseudomonadati</taxon>
        <taxon>Pseudomonadota</taxon>
        <taxon>Alphaproteobacteria</taxon>
        <taxon>Sphingomonadales</taxon>
        <taxon>Sphingomonadaceae</taxon>
        <taxon>Sphingomonas</taxon>
    </lineage>
</organism>
<gene>
    <name evidence="2" type="ORF">FBR43_07940</name>
</gene>
<dbReference type="Proteomes" id="UP000309138">
    <property type="component" value="Unassembled WGS sequence"/>
</dbReference>
<evidence type="ECO:0000313" key="2">
    <source>
        <dbReference type="EMBL" id="TKD50707.1"/>
    </source>
</evidence>
<dbReference type="AlphaFoldDB" id="A0A4U1L1I2"/>
<protein>
    <submittedName>
        <fullName evidence="2">Uncharacterized protein</fullName>
    </submittedName>
</protein>
<evidence type="ECO:0000256" key="1">
    <source>
        <dbReference type="SAM" id="Phobius"/>
    </source>
</evidence>
<keyword evidence="1" id="KW-0472">Membrane</keyword>
<dbReference type="EMBL" id="SWKR01000002">
    <property type="protein sequence ID" value="TKD50707.1"/>
    <property type="molecule type" value="Genomic_DNA"/>
</dbReference>
<keyword evidence="3" id="KW-1185">Reference proteome</keyword>
<proteinExistence type="predicted"/>
<keyword evidence="1" id="KW-1133">Transmembrane helix</keyword>
<keyword evidence="1" id="KW-0812">Transmembrane</keyword>
<sequence>MTDRHCQSIGKAFRGIVKATCRIAAVHRDATFALGAHFATETETVSEITSDIMRKAMPIIMALIPLAAVVGACVAVP</sequence>
<evidence type="ECO:0000313" key="3">
    <source>
        <dbReference type="Proteomes" id="UP000309138"/>
    </source>
</evidence>